<dbReference type="FunFam" id="3.30.565.10:FF:000010">
    <property type="entry name" value="Sensor histidine kinase RcsC"/>
    <property type="match status" value="1"/>
</dbReference>
<keyword evidence="8" id="KW-0732">Signal</keyword>
<dbReference type="Pfam" id="PF00512">
    <property type="entry name" value="HisKA"/>
    <property type="match status" value="1"/>
</dbReference>
<dbReference type="Gene3D" id="1.10.287.130">
    <property type="match status" value="1"/>
</dbReference>
<dbReference type="Pfam" id="PF00072">
    <property type="entry name" value="Response_reg"/>
    <property type="match status" value="1"/>
</dbReference>
<evidence type="ECO:0000256" key="6">
    <source>
        <dbReference type="ARBA" id="ARBA00022679"/>
    </source>
</evidence>
<evidence type="ECO:0000256" key="4">
    <source>
        <dbReference type="ARBA" id="ARBA00022475"/>
    </source>
</evidence>
<comment type="caution">
    <text evidence="27">The sequence shown here is derived from an EMBL/GenBank/DDBJ whole genome shotgun (WGS) entry which is preliminary data.</text>
</comment>
<dbReference type="InterPro" id="IPR003661">
    <property type="entry name" value="HisK_dim/P_dom"/>
</dbReference>
<dbReference type="InterPro" id="IPR013656">
    <property type="entry name" value="PAS_4"/>
</dbReference>
<feature type="domain" description="Histidine kinase" evidence="22">
    <location>
        <begin position="281"/>
        <end position="506"/>
    </location>
</feature>
<evidence type="ECO:0000259" key="23">
    <source>
        <dbReference type="PROSITE" id="PS50110"/>
    </source>
</evidence>
<evidence type="ECO:0000259" key="22">
    <source>
        <dbReference type="PROSITE" id="PS50109"/>
    </source>
</evidence>
<feature type="domain" description="PAS" evidence="24">
    <location>
        <begin position="161"/>
        <end position="199"/>
    </location>
</feature>
<evidence type="ECO:0000256" key="9">
    <source>
        <dbReference type="ARBA" id="ARBA00022741"/>
    </source>
</evidence>
<dbReference type="SMART" id="SM00388">
    <property type="entry name" value="HisKA"/>
    <property type="match status" value="1"/>
</dbReference>
<evidence type="ECO:0000256" key="20">
    <source>
        <dbReference type="PROSITE-ProRule" id="PRU00110"/>
    </source>
</evidence>
<dbReference type="SUPFAM" id="SSF47384">
    <property type="entry name" value="Homodimeric domain of signal transducing histidine kinase"/>
    <property type="match status" value="1"/>
</dbReference>
<dbReference type="InterPro" id="IPR003594">
    <property type="entry name" value="HATPase_dom"/>
</dbReference>
<dbReference type="OrthoDB" id="567977at2"/>
<evidence type="ECO:0000256" key="16">
    <source>
        <dbReference type="ARBA" id="ARBA00058004"/>
    </source>
</evidence>
<evidence type="ECO:0000256" key="10">
    <source>
        <dbReference type="ARBA" id="ARBA00022777"/>
    </source>
</evidence>
<dbReference type="AlphaFoldDB" id="A0A4R6G5V2"/>
<keyword evidence="5 21" id="KW-0597">Phosphoprotein</keyword>
<evidence type="ECO:0000256" key="18">
    <source>
        <dbReference type="ARBA" id="ARBA00068150"/>
    </source>
</evidence>
<evidence type="ECO:0000256" key="19">
    <source>
        <dbReference type="ARBA" id="ARBA00070152"/>
    </source>
</evidence>
<dbReference type="CDD" id="cd17546">
    <property type="entry name" value="REC_hyHK_CKI1_RcsC-like"/>
    <property type="match status" value="1"/>
</dbReference>
<keyword evidence="7" id="KW-0812">Transmembrane</keyword>
<dbReference type="SUPFAM" id="SSF55785">
    <property type="entry name" value="PYP-like sensor domain (PAS domain)"/>
    <property type="match status" value="2"/>
</dbReference>
<dbReference type="PROSITE" id="PS50110">
    <property type="entry name" value="RESPONSE_REGULATORY"/>
    <property type="match status" value="1"/>
</dbReference>
<evidence type="ECO:0000313" key="27">
    <source>
        <dbReference type="EMBL" id="TDN89045.1"/>
    </source>
</evidence>
<evidence type="ECO:0000256" key="13">
    <source>
        <dbReference type="ARBA" id="ARBA00023012"/>
    </source>
</evidence>
<dbReference type="InterPro" id="IPR036641">
    <property type="entry name" value="HPT_dom_sf"/>
</dbReference>
<organism evidence="27 28">
    <name type="scientific">Herminiimonas fonticola</name>
    <dbReference type="NCBI Taxonomy" id="303380"/>
    <lineage>
        <taxon>Bacteria</taxon>
        <taxon>Pseudomonadati</taxon>
        <taxon>Pseudomonadota</taxon>
        <taxon>Betaproteobacteria</taxon>
        <taxon>Burkholderiales</taxon>
        <taxon>Oxalobacteraceae</taxon>
        <taxon>Herminiimonas</taxon>
    </lineage>
</organism>
<reference evidence="27 28" key="1">
    <citation type="submission" date="2019-03" db="EMBL/GenBank/DDBJ databases">
        <title>Genomic Encyclopedia of Type Strains, Phase IV (KMG-IV): sequencing the most valuable type-strain genomes for metagenomic binning, comparative biology and taxonomic classification.</title>
        <authorList>
            <person name="Goeker M."/>
        </authorList>
    </citation>
    <scope>NUCLEOTIDE SEQUENCE [LARGE SCALE GENOMIC DNA]</scope>
    <source>
        <strain evidence="27 28">DSM 18555</strain>
    </source>
</reference>
<name>A0A4R6G5V2_9BURK</name>
<dbReference type="Gene3D" id="3.30.450.20">
    <property type="entry name" value="PAS domain"/>
    <property type="match status" value="2"/>
</dbReference>
<dbReference type="SMART" id="SM00091">
    <property type="entry name" value="PAS"/>
    <property type="match status" value="2"/>
</dbReference>
<dbReference type="CDD" id="cd00082">
    <property type="entry name" value="HisKA"/>
    <property type="match status" value="1"/>
</dbReference>
<feature type="domain" description="Response regulatory" evidence="23">
    <location>
        <begin position="550"/>
        <end position="667"/>
    </location>
</feature>
<protein>
    <recommendedName>
        <fullName evidence="18">Sensory/regulatory protein RpfC</fullName>
        <ecNumber evidence="3">2.7.13.3</ecNumber>
    </recommendedName>
    <alternativeName>
        <fullName evidence="19">Virulence sensor protein BvgS</fullName>
    </alternativeName>
</protein>
<dbReference type="PANTHER" id="PTHR45339:SF1">
    <property type="entry name" value="HYBRID SIGNAL TRANSDUCTION HISTIDINE KINASE J"/>
    <property type="match status" value="1"/>
</dbReference>
<keyword evidence="9" id="KW-0547">Nucleotide-binding</keyword>
<comment type="subcellular location">
    <subcellularLocation>
        <location evidence="2">Cell membrane</location>
        <topology evidence="2">Multi-pass membrane protein</topology>
    </subcellularLocation>
</comment>
<comment type="subunit">
    <text evidence="17">At low DSF concentrations, interacts with RpfF.</text>
</comment>
<evidence type="ECO:0000256" key="5">
    <source>
        <dbReference type="ARBA" id="ARBA00022553"/>
    </source>
</evidence>
<feature type="modified residue" description="4-aspartylphosphate" evidence="21">
    <location>
        <position position="599"/>
    </location>
</feature>
<evidence type="ECO:0000256" key="1">
    <source>
        <dbReference type="ARBA" id="ARBA00000085"/>
    </source>
</evidence>
<dbReference type="InterPro" id="IPR036890">
    <property type="entry name" value="HATPase_C_sf"/>
</dbReference>
<dbReference type="SUPFAM" id="SSF52172">
    <property type="entry name" value="CheY-like"/>
    <property type="match status" value="1"/>
</dbReference>
<dbReference type="Proteomes" id="UP000294737">
    <property type="component" value="Unassembled WGS sequence"/>
</dbReference>
<dbReference type="GO" id="GO:0005886">
    <property type="term" value="C:plasma membrane"/>
    <property type="evidence" value="ECO:0007669"/>
    <property type="project" value="UniProtKB-SubCell"/>
</dbReference>
<dbReference type="FunFam" id="1.10.287.130:FF:000002">
    <property type="entry name" value="Two-component osmosensing histidine kinase"/>
    <property type="match status" value="1"/>
</dbReference>
<keyword evidence="15" id="KW-0472">Membrane</keyword>
<keyword evidence="11" id="KW-0067">ATP-binding</keyword>
<dbReference type="InterPro" id="IPR000700">
    <property type="entry name" value="PAS-assoc_C"/>
</dbReference>
<keyword evidence="4" id="KW-1003">Cell membrane</keyword>
<dbReference type="InterPro" id="IPR004358">
    <property type="entry name" value="Sig_transdc_His_kin-like_C"/>
</dbReference>
<dbReference type="PROSITE" id="PS50109">
    <property type="entry name" value="HIS_KIN"/>
    <property type="match status" value="1"/>
</dbReference>
<feature type="domain" description="PAC" evidence="25">
    <location>
        <begin position="107"/>
        <end position="159"/>
    </location>
</feature>
<evidence type="ECO:0000256" key="12">
    <source>
        <dbReference type="ARBA" id="ARBA00022989"/>
    </source>
</evidence>
<keyword evidence="10" id="KW-0418">Kinase</keyword>
<keyword evidence="28" id="KW-1185">Reference proteome</keyword>
<dbReference type="PROSITE" id="PS50112">
    <property type="entry name" value="PAS"/>
    <property type="match status" value="1"/>
</dbReference>
<dbReference type="GO" id="GO:0000155">
    <property type="term" value="F:phosphorelay sensor kinase activity"/>
    <property type="evidence" value="ECO:0007669"/>
    <property type="project" value="InterPro"/>
</dbReference>
<dbReference type="CDD" id="cd16922">
    <property type="entry name" value="HATPase_EvgS-ArcB-TorS-like"/>
    <property type="match status" value="1"/>
</dbReference>
<dbReference type="GO" id="GO:0005524">
    <property type="term" value="F:ATP binding"/>
    <property type="evidence" value="ECO:0007669"/>
    <property type="project" value="UniProtKB-KW"/>
</dbReference>
<gene>
    <name evidence="27" type="ORF">EV677_2636</name>
</gene>
<feature type="modified residue" description="Phosphohistidine" evidence="20">
    <location>
        <position position="751"/>
    </location>
</feature>
<evidence type="ECO:0000256" key="2">
    <source>
        <dbReference type="ARBA" id="ARBA00004651"/>
    </source>
</evidence>
<keyword evidence="13" id="KW-0902">Two-component regulatory system</keyword>
<dbReference type="Pfam" id="PF01627">
    <property type="entry name" value="Hpt"/>
    <property type="match status" value="1"/>
</dbReference>
<evidence type="ECO:0000313" key="28">
    <source>
        <dbReference type="Proteomes" id="UP000294737"/>
    </source>
</evidence>
<evidence type="ECO:0000259" key="24">
    <source>
        <dbReference type="PROSITE" id="PS50112"/>
    </source>
</evidence>
<dbReference type="Pfam" id="PF02518">
    <property type="entry name" value="HATPase_c"/>
    <property type="match status" value="1"/>
</dbReference>
<dbReference type="Gene3D" id="1.20.120.160">
    <property type="entry name" value="HPT domain"/>
    <property type="match status" value="1"/>
</dbReference>
<dbReference type="InterPro" id="IPR005467">
    <property type="entry name" value="His_kinase_dom"/>
</dbReference>
<dbReference type="SMART" id="SM00387">
    <property type="entry name" value="HATPase_c"/>
    <property type="match status" value="1"/>
</dbReference>
<evidence type="ECO:0000259" key="26">
    <source>
        <dbReference type="PROSITE" id="PS50894"/>
    </source>
</evidence>
<dbReference type="Gene3D" id="3.30.565.10">
    <property type="entry name" value="Histidine kinase-like ATPase, C-terminal domain"/>
    <property type="match status" value="1"/>
</dbReference>
<evidence type="ECO:0000256" key="7">
    <source>
        <dbReference type="ARBA" id="ARBA00022692"/>
    </source>
</evidence>
<dbReference type="SMART" id="SM00448">
    <property type="entry name" value="REC"/>
    <property type="match status" value="1"/>
</dbReference>
<dbReference type="InterPro" id="IPR036097">
    <property type="entry name" value="HisK_dim/P_sf"/>
</dbReference>
<feature type="domain" description="HPt" evidence="26">
    <location>
        <begin position="712"/>
        <end position="814"/>
    </location>
</feature>
<evidence type="ECO:0000256" key="15">
    <source>
        <dbReference type="ARBA" id="ARBA00023136"/>
    </source>
</evidence>
<dbReference type="InterPro" id="IPR011006">
    <property type="entry name" value="CheY-like_superfamily"/>
</dbReference>
<evidence type="ECO:0000256" key="17">
    <source>
        <dbReference type="ARBA" id="ARBA00064003"/>
    </source>
</evidence>
<keyword evidence="6" id="KW-0808">Transferase</keyword>
<dbReference type="PRINTS" id="PR00344">
    <property type="entry name" value="BCTRLSENSOR"/>
</dbReference>
<evidence type="ECO:0000256" key="3">
    <source>
        <dbReference type="ARBA" id="ARBA00012438"/>
    </source>
</evidence>
<proteinExistence type="predicted"/>
<dbReference type="CDD" id="cd00130">
    <property type="entry name" value="PAS"/>
    <property type="match status" value="2"/>
</dbReference>
<dbReference type="InterPro" id="IPR008207">
    <property type="entry name" value="Sig_transdc_His_kin_Hpt_dom"/>
</dbReference>
<dbReference type="Pfam" id="PF08448">
    <property type="entry name" value="PAS_4"/>
    <property type="match status" value="1"/>
</dbReference>
<dbReference type="Pfam" id="PF13426">
    <property type="entry name" value="PAS_9"/>
    <property type="match status" value="1"/>
</dbReference>
<dbReference type="EMBL" id="SNWF01000006">
    <property type="protein sequence ID" value="TDN89045.1"/>
    <property type="molecule type" value="Genomic_DNA"/>
</dbReference>
<sequence>MDELAPDHKIPCGDASVPLLAASSMSPDAERSLHDVLDRLGPSVFAGLLDADGVLRYANNAALQSIGSTLEQVLGKRFDTTPWWQGCESSRRKLQEALASASRGEALRFDVRIATSGGHTIAMDFSLLPLYGPDGRVMWLIPSACDVSEREQAQRQLLLTRHAVEQANDALFLVGPDGAFQDANAAACRLLGLDRGQVLRMRVTDIDTQIDEKHWPQRWHQLCESGSLRLESSVRHNDGHEIPVDVSVSLVTSDGETFAYVCLDDLRERRTAQAKSDFLAAMSHEIRTPMNGVIGMIDVLARSRLKAHQLAMVDLIRESAFSLLGIIDDILDFSKIEAGRVEIENEPIVVADVVEKVCTMLSRLAEKQRVELTFFIDPAIPRKLLGDELRLRQVLINLINNAIKFSASTGKAGHVAVRAMLIARESGWVNAEFQVVDNGIGMTQETISRLFAPFAQADVSTTRRFGGTGLGLAITHNLVELMGGSIAVQSGPGKGSTFSLRLPFVLDPNLEKYSAAERAEKEDSGFALLVPMPEPRKAPSREQARREGRLILVAEDNDINQKVIEQQITLLGYAADLTVNGEEALARWQSGDYALLLTDLHMPVMDGYQLTAAIRAAESPERHIPIIALTANALKGESERCRAAGMDDFMCRPTPLAELQAMLESWLPKVSNQKAVQADLMAGEQAQTNFDTRQDITVPVDINVLRKLVGNDAKVVISFLRQFRASAAKITSEIGDARADGDFRKAAIGAHNLKASARSVGALKLAEHCEDIEQAGAVSAAEDLAKAWGCFQSEMELVDAYLAGIFAASDEQQA</sequence>
<comment type="function">
    <text evidence="16">Member of the two-component regulatory system BvgS/BvgA. Phosphorylates BvgA via a four-step phosphorelay in response to environmental signals.</text>
</comment>
<dbReference type="NCBIfam" id="TIGR00229">
    <property type="entry name" value="sensory_box"/>
    <property type="match status" value="2"/>
</dbReference>
<dbReference type="InterPro" id="IPR035965">
    <property type="entry name" value="PAS-like_dom_sf"/>
</dbReference>
<dbReference type="PROSITE" id="PS50894">
    <property type="entry name" value="HPT"/>
    <property type="match status" value="1"/>
</dbReference>
<dbReference type="PROSITE" id="PS50113">
    <property type="entry name" value="PAC"/>
    <property type="match status" value="1"/>
</dbReference>
<dbReference type="InterPro" id="IPR001789">
    <property type="entry name" value="Sig_transdc_resp-reg_receiver"/>
</dbReference>
<dbReference type="EC" id="2.7.13.3" evidence="3"/>
<dbReference type="PANTHER" id="PTHR45339">
    <property type="entry name" value="HYBRID SIGNAL TRANSDUCTION HISTIDINE KINASE J"/>
    <property type="match status" value="1"/>
</dbReference>
<dbReference type="SUPFAM" id="SSF55874">
    <property type="entry name" value="ATPase domain of HSP90 chaperone/DNA topoisomerase II/histidine kinase"/>
    <property type="match status" value="1"/>
</dbReference>
<evidence type="ECO:0000259" key="25">
    <source>
        <dbReference type="PROSITE" id="PS50113"/>
    </source>
</evidence>
<accession>A0A4R6G5V2</accession>
<evidence type="ECO:0000256" key="8">
    <source>
        <dbReference type="ARBA" id="ARBA00022729"/>
    </source>
</evidence>
<comment type="catalytic activity">
    <reaction evidence="1">
        <text>ATP + protein L-histidine = ADP + protein N-phospho-L-histidine.</text>
        <dbReference type="EC" id="2.7.13.3"/>
    </reaction>
</comment>
<keyword evidence="14" id="KW-0843">Virulence</keyword>
<evidence type="ECO:0000256" key="11">
    <source>
        <dbReference type="ARBA" id="ARBA00022840"/>
    </source>
</evidence>
<evidence type="ECO:0000256" key="14">
    <source>
        <dbReference type="ARBA" id="ARBA00023026"/>
    </source>
</evidence>
<keyword evidence="12" id="KW-1133">Transmembrane helix</keyword>
<dbReference type="Gene3D" id="3.40.50.2300">
    <property type="match status" value="1"/>
</dbReference>
<dbReference type="InterPro" id="IPR000014">
    <property type="entry name" value="PAS"/>
</dbReference>
<evidence type="ECO:0000256" key="21">
    <source>
        <dbReference type="PROSITE-ProRule" id="PRU00169"/>
    </source>
</evidence>
<dbReference type="SUPFAM" id="SSF47226">
    <property type="entry name" value="Histidine-containing phosphotransfer domain, HPT domain"/>
    <property type="match status" value="1"/>
</dbReference>